<evidence type="ECO:0000313" key="3">
    <source>
        <dbReference type="Proteomes" id="UP000663873"/>
    </source>
</evidence>
<dbReference type="SUPFAM" id="SSF52047">
    <property type="entry name" value="RNI-like"/>
    <property type="match status" value="1"/>
</dbReference>
<proteinExistence type="predicted"/>
<accession>A0A820GIV7</accession>
<dbReference type="EMBL" id="CAJOBP010001357">
    <property type="protein sequence ID" value="CAF4277802.1"/>
    <property type="molecule type" value="Genomic_DNA"/>
</dbReference>
<evidence type="ECO:0000313" key="2">
    <source>
        <dbReference type="EMBL" id="CAF4277802.1"/>
    </source>
</evidence>
<name>A0A820GIV7_9BILA</name>
<dbReference type="EMBL" id="CAJNXB010004746">
    <property type="protein sequence ID" value="CAF3390550.1"/>
    <property type="molecule type" value="Genomic_DNA"/>
</dbReference>
<dbReference type="Proteomes" id="UP000663873">
    <property type="component" value="Unassembled WGS sequence"/>
</dbReference>
<evidence type="ECO:0000313" key="1">
    <source>
        <dbReference type="EMBL" id="CAF3390550.1"/>
    </source>
</evidence>
<organism evidence="2 3">
    <name type="scientific">Rotaria socialis</name>
    <dbReference type="NCBI Taxonomy" id="392032"/>
    <lineage>
        <taxon>Eukaryota</taxon>
        <taxon>Metazoa</taxon>
        <taxon>Spiralia</taxon>
        <taxon>Gnathifera</taxon>
        <taxon>Rotifera</taxon>
        <taxon>Eurotatoria</taxon>
        <taxon>Bdelloidea</taxon>
        <taxon>Philodinida</taxon>
        <taxon>Philodinidae</taxon>
        <taxon>Rotaria</taxon>
    </lineage>
</organism>
<dbReference type="OrthoDB" id="10409247at2759"/>
<dbReference type="Proteomes" id="UP000663825">
    <property type="component" value="Unassembled WGS sequence"/>
</dbReference>
<protein>
    <submittedName>
        <fullName evidence="2">Uncharacterized protein</fullName>
    </submittedName>
</protein>
<reference evidence="2" key="1">
    <citation type="submission" date="2021-02" db="EMBL/GenBank/DDBJ databases">
        <authorList>
            <person name="Nowell W R."/>
        </authorList>
    </citation>
    <scope>NUCLEOTIDE SEQUENCE</scope>
</reference>
<sequence>MQDYRSSKRLKIASEQSHYSNFACLSGDLILDLFEYFNTKEILQSFSDLTPLITSCIFDQHQQVHLYIDCQSSFVVGNYLPNHIVSLRIEHIAIPIATFVNLKSLYILHGKEREEECFDMVKQICLLAQLINLTLSFTGSELTTTGHRMIKMSLCHPSLRRINLLKTATYYGCHRPNVSPVKLIFPSVKLVYVSSDFHGVYNDHLCYKVGNHIPIPIQPQYRVRYLNLDFNNWPIQYLADLLSSIPLLVTLIVKGCGQTGGWLYIGIWHKMLQDLKALKYVNIDIYIALPFSYYPKIIKAFNEIAEQNIFTCKRINLAVKRRNVKPCIGGLQFNASLNMN</sequence>
<dbReference type="AlphaFoldDB" id="A0A820GIV7"/>
<comment type="caution">
    <text evidence="2">The sequence shown here is derived from an EMBL/GenBank/DDBJ whole genome shotgun (WGS) entry which is preliminary data.</text>
</comment>
<gene>
    <name evidence="1" type="ORF">TIS948_LOCUS26798</name>
    <name evidence="2" type="ORF">UJA718_LOCUS11187</name>
</gene>
<keyword evidence="3" id="KW-1185">Reference proteome</keyword>